<dbReference type="Pfam" id="PF14559">
    <property type="entry name" value="TPR_19"/>
    <property type="match status" value="1"/>
</dbReference>
<evidence type="ECO:0000256" key="1">
    <source>
        <dbReference type="SAM" id="Phobius"/>
    </source>
</evidence>
<keyword evidence="3" id="KW-1185">Reference proteome</keyword>
<feature type="transmembrane region" description="Helical" evidence="1">
    <location>
        <begin position="117"/>
        <end position="137"/>
    </location>
</feature>
<dbReference type="Proteomes" id="UP000011991">
    <property type="component" value="Unassembled WGS sequence"/>
</dbReference>
<dbReference type="EMBL" id="ANOG01000734">
    <property type="protein sequence ID" value="EMI17928.1"/>
    <property type="molecule type" value="Genomic_DNA"/>
</dbReference>
<evidence type="ECO:0000313" key="2">
    <source>
        <dbReference type="EMBL" id="EMI17928.1"/>
    </source>
</evidence>
<dbReference type="AlphaFoldDB" id="M5REN4"/>
<accession>M5REN4</accession>
<comment type="caution">
    <text evidence="2">The sequence shown here is derived from an EMBL/GenBank/DDBJ whole genome shotgun (WGS) entry which is preliminary data.</text>
</comment>
<protein>
    <submittedName>
        <fullName evidence="2">Hemocyanin type 1</fullName>
    </submittedName>
</protein>
<name>M5REN4_9BACT</name>
<proteinExistence type="predicted"/>
<keyword evidence="1" id="KW-0812">Transmembrane</keyword>
<sequence length="340" mass="37464">MLSIPDIEADLFGVPLSIATIVLTWKHLRRFSDRHLHSLAAAAMLAILVHLSIAGGWTVPGVAMCVWLIAAMICRTVAKPATVKGKTADSENAIANEVVHESDSMPRTWKERKWSKLGSAASVLLLGGLVWMSILPVSQQQRLLKQLAHPRVSGDFEEMDRLLTAAMASDPWSAEAARWRADAYRRQIVAAAADDDAAAISRRSTWQSLIHQTKQRAGENPSVYRELGIEQLHVFQRFGRDEDLQDALETFRQAARWSPSNQWIAAQLAEVLRASGDSAEAAAVAQRAEWLSGLGFNMDRMLENQLILEAREIGVAAAGRPKRRPASELLVNQLGQTDVP</sequence>
<dbReference type="SUPFAM" id="SSF48452">
    <property type="entry name" value="TPR-like"/>
    <property type="match status" value="1"/>
</dbReference>
<keyword evidence="1" id="KW-1133">Transmembrane helix</keyword>
<dbReference type="PATRIC" id="fig|1265738.3.peg.5185"/>
<dbReference type="Gene3D" id="1.25.40.10">
    <property type="entry name" value="Tetratricopeptide repeat domain"/>
    <property type="match status" value="1"/>
</dbReference>
<dbReference type="OrthoDB" id="274640at2"/>
<reference evidence="2 3" key="1">
    <citation type="journal article" date="2013" name="Mar. Genomics">
        <title>Expression of sulfatases in Rhodopirellula baltica and the diversity of sulfatases in the genus Rhodopirellula.</title>
        <authorList>
            <person name="Wegner C.E."/>
            <person name="Richter-Heitmann T."/>
            <person name="Klindworth A."/>
            <person name="Klockow C."/>
            <person name="Richter M."/>
            <person name="Achstetter T."/>
            <person name="Glockner F.O."/>
            <person name="Harder J."/>
        </authorList>
    </citation>
    <scope>NUCLEOTIDE SEQUENCE [LARGE SCALE GENOMIC DNA]</scope>
    <source>
        <strain evidence="2 3">SM1</strain>
    </source>
</reference>
<evidence type="ECO:0000313" key="3">
    <source>
        <dbReference type="Proteomes" id="UP000011991"/>
    </source>
</evidence>
<gene>
    <name evidence="2" type="ORF">RMSM_05159</name>
</gene>
<dbReference type="InterPro" id="IPR011990">
    <property type="entry name" value="TPR-like_helical_dom_sf"/>
</dbReference>
<organism evidence="2 3">
    <name type="scientific">Rhodopirellula maiorica SM1</name>
    <dbReference type="NCBI Taxonomy" id="1265738"/>
    <lineage>
        <taxon>Bacteria</taxon>
        <taxon>Pseudomonadati</taxon>
        <taxon>Planctomycetota</taxon>
        <taxon>Planctomycetia</taxon>
        <taxon>Pirellulales</taxon>
        <taxon>Pirellulaceae</taxon>
        <taxon>Novipirellula</taxon>
    </lineage>
</organism>
<keyword evidence="1" id="KW-0472">Membrane</keyword>